<dbReference type="SMART" id="SM00086">
    <property type="entry name" value="PAC"/>
    <property type="match status" value="2"/>
</dbReference>
<feature type="domain" description="PAS" evidence="1">
    <location>
        <begin position="273"/>
        <end position="327"/>
    </location>
</feature>
<evidence type="ECO:0000313" key="3">
    <source>
        <dbReference type="EMBL" id="MCU9594272.1"/>
    </source>
</evidence>
<dbReference type="Proteomes" id="UP001208656">
    <property type="component" value="Unassembled WGS sequence"/>
</dbReference>
<feature type="domain" description="PAS" evidence="1">
    <location>
        <begin position="149"/>
        <end position="219"/>
    </location>
</feature>
<dbReference type="InterPro" id="IPR000014">
    <property type="entry name" value="PAS"/>
</dbReference>
<dbReference type="InterPro" id="IPR052155">
    <property type="entry name" value="Biofilm_reg_signaling"/>
</dbReference>
<feature type="domain" description="PAC" evidence="2">
    <location>
        <begin position="95"/>
        <end position="148"/>
    </location>
</feature>
<dbReference type="PROSITE" id="PS50112">
    <property type="entry name" value="PAS"/>
    <property type="match status" value="2"/>
</dbReference>
<dbReference type="InterPro" id="IPR000700">
    <property type="entry name" value="PAS-assoc_C"/>
</dbReference>
<evidence type="ECO:0000259" key="2">
    <source>
        <dbReference type="PROSITE" id="PS50113"/>
    </source>
</evidence>
<dbReference type="PANTHER" id="PTHR44757">
    <property type="entry name" value="DIGUANYLATE CYCLASE DGCP"/>
    <property type="match status" value="1"/>
</dbReference>
<dbReference type="NCBIfam" id="TIGR00229">
    <property type="entry name" value="sensory_box"/>
    <property type="match status" value="3"/>
</dbReference>
<keyword evidence="4" id="KW-1185">Reference proteome</keyword>
<dbReference type="EMBL" id="JAOUSE010000017">
    <property type="protein sequence ID" value="MCU9594272.1"/>
    <property type="molecule type" value="Genomic_DNA"/>
</dbReference>
<comment type="caution">
    <text evidence="3">The sequence shown here is derived from an EMBL/GenBank/DDBJ whole genome shotgun (WGS) entry which is preliminary data.</text>
</comment>
<protein>
    <submittedName>
        <fullName evidence="3">PAS domain S-box protein</fullName>
    </submittedName>
</protein>
<dbReference type="PANTHER" id="PTHR44757:SF2">
    <property type="entry name" value="BIOFILM ARCHITECTURE MAINTENANCE PROTEIN MBAA"/>
    <property type="match status" value="1"/>
</dbReference>
<feature type="domain" description="PAC" evidence="2">
    <location>
        <begin position="221"/>
        <end position="272"/>
    </location>
</feature>
<dbReference type="InterPro" id="IPR013767">
    <property type="entry name" value="PAS_fold"/>
</dbReference>
<reference evidence="3 4" key="1">
    <citation type="submission" date="2022-10" db="EMBL/GenBank/DDBJ databases">
        <title>Description of Fervidibacillus gen. nov. in the family Fervidibacillaceae fam. nov. with two species, Fervidibacillus albus sp. nov., and Fervidibacillus halotolerans sp. nov., isolated from tidal flat sediments.</title>
        <authorList>
            <person name="Kwon K.K."/>
            <person name="Yang S.-H."/>
        </authorList>
    </citation>
    <scope>NUCLEOTIDE SEQUENCE [LARGE SCALE GENOMIC DNA]</scope>
    <source>
        <strain evidence="3 4">DSM 23332</strain>
    </source>
</reference>
<evidence type="ECO:0000259" key="1">
    <source>
        <dbReference type="PROSITE" id="PS50112"/>
    </source>
</evidence>
<dbReference type="Gene3D" id="3.30.450.20">
    <property type="entry name" value="PAS domain"/>
    <property type="match status" value="3"/>
</dbReference>
<dbReference type="InterPro" id="IPR001610">
    <property type="entry name" value="PAC"/>
</dbReference>
<gene>
    <name evidence="3" type="ORF">OEV82_07355</name>
</gene>
<accession>A0ABT2WJS2</accession>
<sequence>MVYRIKKENVNVKNFLEIVGHDLQAFKSIFDNIKDLIFLMEEDHHSFRYIYVNHSALHILNLDETIIGRRMEDVLPKDRADILIKKYNLVIYTQKTIEFTEHFKTEKGTFFGETSLSPILTKDGTCKYVLAIVRDISKRKQDEQQLKENQKKLQSLIEHNGDAVYELDLNGHFRSINHRATEITGYDKEDLIGKPFVPFIREHDGEKTLTHFQRALQGRYEEYEAEIYHKDGNPIQLFIKNIPIVIDGELKGVFGIAKDITTQKEMEEILRENEEKYRLISENAFDIIRVISPSGYVKYVSPSIQKILGYSVEEYVGKSYLKYVHPEMSLFYEKD</sequence>
<dbReference type="InterPro" id="IPR013656">
    <property type="entry name" value="PAS_4"/>
</dbReference>
<dbReference type="Pfam" id="PF00989">
    <property type="entry name" value="PAS"/>
    <property type="match status" value="1"/>
</dbReference>
<dbReference type="PROSITE" id="PS50113">
    <property type="entry name" value="PAC"/>
    <property type="match status" value="2"/>
</dbReference>
<dbReference type="SMART" id="SM00091">
    <property type="entry name" value="PAS"/>
    <property type="match status" value="3"/>
</dbReference>
<dbReference type="RefSeq" id="WP_263061479.1">
    <property type="nucleotide sequence ID" value="NZ_JAOUSE010000017.1"/>
</dbReference>
<name>A0ABT2WJS2_9BACI</name>
<organism evidence="3 4">
    <name type="scientific">Pallidibacillus thermolactis</name>
    <dbReference type="NCBI Taxonomy" id="251051"/>
    <lineage>
        <taxon>Bacteria</taxon>
        <taxon>Bacillati</taxon>
        <taxon>Bacillota</taxon>
        <taxon>Bacilli</taxon>
        <taxon>Bacillales</taxon>
        <taxon>Bacillaceae</taxon>
        <taxon>Pallidibacillus</taxon>
    </lineage>
</organism>
<dbReference type="CDD" id="cd00130">
    <property type="entry name" value="PAS"/>
    <property type="match status" value="2"/>
</dbReference>
<evidence type="ECO:0000313" key="4">
    <source>
        <dbReference type="Proteomes" id="UP001208656"/>
    </source>
</evidence>
<dbReference type="SUPFAM" id="SSF55785">
    <property type="entry name" value="PYP-like sensor domain (PAS domain)"/>
    <property type="match status" value="3"/>
</dbReference>
<proteinExistence type="predicted"/>
<dbReference type="InterPro" id="IPR035965">
    <property type="entry name" value="PAS-like_dom_sf"/>
</dbReference>
<dbReference type="Pfam" id="PF08448">
    <property type="entry name" value="PAS_4"/>
    <property type="match status" value="2"/>
</dbReference>